<dbReference type="NCBIfam" id="TIGR01988">
    <property type="entry name" value="Ubi-OHases"/>
    <property type="match status" value="1"/>
</dbReference>
<dbReference type="InterPro" id="IPR036188">
    <property type="entry name" value="FAD/NAD-bd_sf"/>
</dbReference>
<proteinExistence type="inferred from homology"/>
<comment type="cofactor">
    <cofactor evidence="1">
        <name>FAD</name>
        <dbReference type="ChEBI" id="CHEBI:57692"/>
    </cofactor>
</comment>
<dbReference type="RefSeq" id="WP_353109076.1">
    <property type="nucleotide sequence ID" value="NZ_APND01000001.1"/>
</dbReference>
<dbReference type="PROSITE" id="PS51257">
    <property type="entry name" value="PROKAR_LIPOPROTEIN"/>
    <property type="match status" value="1"/>
</dbReference>
<dbReference type="SUPFAM" id="SSF51905">
    <property type="entry name" value="FAD/NAD(P)-binding domain"/>
    <property type="match status" value="1"/>
</dbReference>
<keyword evidence="7" id="KW-0503">Monooxygenase</keyword>
<evidence type="ECO:0000256" key="2">
    <source>
        <dbReference type="ARBA" id="ARBA00004749"/>
    </source>
</evidence>
<dbReference type="PRINTS" id="PR00420">
    <property type="entry name" value="RNGMNOXGNASE"/>
</dbReference>
<keyword evidence="6" id="KW-0560">Oxidoreductase</keyword>
<dbReference type="Pfam" id="PF01494">
    <property type="entry name" value="FAD_binding_3"/>
    <property type="match status" value="1"/>
</dbReference>
<reference evidence="9 10" key="1">
    <citation type="submission" date="2013-03" db="EMBL/GenBank/DDBJ databases">
        <title>Salinisphaera dokdonensis CL-ES53 Genome Sequencing.</title>
        <authorList>
            <person name="Li C."/>
            <person name="Lai Q."/>
            <person name="Shao Z."/>
        </authorList>
    </citation>
    <scope>NUCLEOTIDE SEQUENCE [LARGE SCALE GENOMIC DNA]</scope>
    <source>
        <strain evidence="9 10">CL-ES53</strain>
    </source>
</reference>
<sequence>MSRDYDITVVGGGLAGASLACALADSGLSIALVEAVPFDAPADANMQARTTALAWGTRALFEQLGLWADMARDAAPIKRLHVSQQGRFGTVRVNAADYGLPALGYVLPNLTMIEALRARLAAMPSVDVIAPARFESLQRDEADGRIEISCTRENGDVETLRTRLLVGADGARSSVRGALGIGARTDDYHQRAVITIVEPERAHGGCAYERFTPDGPVALLPRTRETCAAVWTLPSERAEQLCAASEDEFIDALQDAFGQRLGALELAGPRGSYPLARVLCDRAAVDRAVLIGNAGHALHPAAAQGFNLAIRDALVLAAMLRERLAADPEFDPGTADLLNGWAEARRPDQHRVANFTDAIVRVFSNRIPGLDHARGAGLFGLSLLPAIRDDMARRSMGLALAPARTSSSVREGSA</sequence>
<dbReference type="Proteomes" id="UP001460888">
    <property type="component" value="Unassembled WGS sequence"/>
</dbReference>
<dbReference type="InterPro" id="IPR010971">
    <property type="entry name" value="UbiH/COQ6"/>
</dbReference>
<organism evidence="9 10">
    <name type="scientific">Salinisphaera dokdonensis CL-ES53</name>
    <dbReference type="NCBI Taxonomy" id="1304272"/>
    <lineage>
        <taxon>Bacteria</taxon>
        <taxon>Pseudomonadati</taxon>
        <taxon>Pseudomonadota</taxon>
        <taxon>Gammaproteobacteria</taxon>
        <taxon>Salinisphaerales</taxon>
        <taxon>Salinisphaeraceae</taxon>
        <taxon>Salinisphaera</taxon>
    </lineage>
</organism>
<comment type="similarity">
    <text evidence="3">Belongs to the UbiH/COQ6 family.</text>
</comment>
<dbReference type="InterPro" id="IPR002938">
    <property type="entry name" value="FAD-bd"/>
</dbReference>
<keyword evidence="5" id="KW-0274">FAD</keyword>
<evidence type="ECO:0000256" key="6">
    <source>
        <dbReference type="ARBA" id="ARBA00023002"/>
    </source>
</evidence>
<keyword evidence="4" id="KW-0285">Flavoprotein</keyword>
<dbReference type="PANTHER" id="PTHR43876">
    <property type="entry name" value="UBIQUINONE BIOSYNTHESIS MONOOXYGENASE COQ6, MITOCHONDRIAL"/>
    <property type="match status" value="1"/>
</dbReference>
<dbReference type="PANTHER" id="PTHR43876:SF8">
    <property type="entry name" value="2-OCTAPRENYL-6-METHOXYPHENOL HYDROXYLASE"/>
    <property type="match status" value="1"/>
</dbReference>
<dbReference type="NCBIfam" id="NF004356">
    <property type="entry name" value="PRK05732.1"/>
    <property type="match status" value="1"/>
</dbReference>
<evidence type="ECO:0000256" key="4">
    <source>
        <dbReference type="ARBA" id="ARBA00022630"/>
    </source>
</evidence>
<evidence type="ECO:0000259" key="8">
    <source>
        <dbReference type="Pfam" id="PF01494"/>
    </source>
</evidence>
<evidence type="ECO:0000313" key="9">
    <source>
        <dbReference type="EMBL" id="MES1928171.1"/>
    </source>
</evidence>
<evidence type="ECO:0000313" key="10">
    <source>
        <dbReference type="Proteomes" id="UP001460888"/>
    </source>
</evidence>
<evidence type="ECO:0000256" key="7">
    <source>
        <dbReference type="ARBA" id="ARBA00023033"/>
    </source>
</evidence>
<evidence type="ECO:0000256" key="3">
    <source>
        <dbReference type="ARBA" id="ARBA00005349"/>
    </source>
</evidence>
<evidence type="ECO:0000256" key="5">
    <source>
        <dbReference type="ARBA" id="ARBA00022827"/>
    </source>
</evidence>
<feature type="domain" description="FAD-binding" evidence="8">
    <location>
        <begin position="5"/>
        <end position="325"/>
    </location>
</feature>
<evidence type="ECO:0000256" key="1">
    <source>
        <dbReference type="ARBA" id="ARBA00001974"/>
    </source>
</evidence>
<name>A0ABV2AWZ1_9GAMM</name>
<dbReference type="Gene3D" id="3.50.50.60">
    <property type="entry name" value="FAD/NAD(P)-binding domain"/>
    <property type="match status" value="2"/>
</dbReference>
<comment type="caution">
    <text evidence="9">The sequence shown here is derived from an EMBL/GenBank/DDBJ whole genome shotgun (WGS) entry which is preliminary data.</text>
</comment>
<comment type="pathway">
    <text evidence="2">Cofactor biosynthesis; ubiquinone biosynthesis.</text>
</comment>
<dbReference type="EMBL" id="APND01000001">
    <property type="protein sequence ID" value="MES1928171.1"/>
    <property type="molecule type" value="Genomic_DNA"/>
</dbReference>
<gene>
    <name evidence="9" type="ORF">SADO_02910</name>
</gene>
<protein>
    <submittedName>
        <fullName evidence="9">2-polyprenyl-6-methoxyphenol 4-hydroxylase</fullName>
    </submittedName>
</protein>
<keyword evidence="10" id="KW-1185">Reference proteome</keyword>
<accession>A0ABV2AWZ1</accession>
<dbReference type="InterPro" id="IPR051205">
    <property type="entry name" value="UbiH/COQ6_monooxygenase"/>
</dbReference>